<dbReference type="InterPro" id="IPR036188">
    <property type="entry name" value="FAD/NAD-bd_sf"/>
</dbReference>
<dbReference type="GO" id="GO:0016491">
    <property type="term" value="F:oxidoreductase activity"/>
    <property type="evidence" value="ECO:0007669"/>
    <property type="project" value="UniProtKB-KW"/>
</dbReference>
<dbReference type="AlphaFoldDB" id="A0A4V2W3T3"/>
<evidence type="ECO:0000256" key="2">
    <source>
        <dbReference type="ARBA" id="ARBA00023002"/>
    </source>
</evidence>
<evidence type="ECO:0000259" key="3">
    <source>
        <dbReference type="Pfam" id="PF07992"/>
    </source>
</evidence>
<dbReference type="SUPFAM" id="SSF51905">
    <property type="entry name" value="FAD/NAD(P)-binding domain"/>
    <property type="match status" value="1"/>
</dbReference>
<dbReference type="EMBL" id="SMCS01000005">
    <property type="protein sequence ID" value="TCV93199.1"/>
    <property type="molecule type" value="Genomic_DNA"/>
</dbReference>
<dbReference type="PRINTS" id="PR00368">
    <property type="entry name" value="FADPNR"/>
</dbReference>
<comment type="caution">
    <text evidence="4">The sequence shown here is derived from an EMBL/GenBank/DDBJ whole genome shotgun (WGS) entry which is preliminary data.</text>
</comment>
<dbReference type="OrthoDB" id="9786503at2"/>
<proteinExistence type="predicted"/>
<keyword evidence="5" id="KW-1185">Reference proteome</keyword>
<feature type="domain" description="FAD/NAD(P)-binding" evidence="3">
    <location>
        <begin position="3"/>
        <end position="283"/>
    </location>
</feature>
<reference evidence="4 5" key="1">
    <citation type="submission" date="2019-03" db="EMBL/GenBank/DDBJ databases">
        <title>Above-ground endophytic microbial communities from plants in different locations in the United States.</title>
        <authorList>
            <person name="Frank C."/>
        </authorList>
    </citation>
    <scope>NUCLEOTIDE SEQUENCE [LARGE SCALE GENOMIC DNA]</scope>
    <source>
        <strain evidence="4 5">LP_13_YM</strain>
    </source>
</reference>
<accession>A0A4V2W3T3</accession>
<evidence type="ECO:0000256" key="1">
    <source>
        <dbReference type="ARBA" id="ARBA00022630"/>
    </source>
</evidence>
<organism evidence="4 5">
    <name type="scientific">Luteibacter rhizovicinus</name>
    <dbReference type="NCBI Taxonomy" id="242606"/>
    <lineage>
        <taxon>Bacteria</taxon>
        <taxon>Pseudomonadati</taxon>
        <taxon>Pseudomonadota</taxon>
        <taxon>Gammaproteobacteria</taxon>
        <taxon>Lysobacterales</taxon>
        <taxon>Rhodanobacteraceae</taxon>
        <taxon>Luteibacter</taxon>
    </lineage>
</organism>
<dbReference type="Pfam" id="PF07992">
    <property type="entry name" value="Pyr_redox_2"/>
    <property type="match status" value="1"/>
</dbReference>
<keyword evidence="2" id="KW-0560">Oxidoreductase</keyword>
<evidence type="ECO:0000313" key="4">
    <source>
        <dbReference type="EMBL" id="TCV93199.1"/>
    </source>
</evidence>
<dbReference type="RefSeq" id="WP_132144816.1">
    <property type="nucleotide sequence ID" value="NZ_SMCS01000005.1"/>
</dbReference>
<dbReference type="InterPro" id="IPR050097">
    <property type="entry name" value="Ferredoxin-NADP_redctase_2"/>
</dbReference>
<dbReference type="InterPro" id="IPR023753">
    <property type="entry name" value="FAD/NAD-binding_dom"/>
</dbReference>
<protein>
    <submittedName>
        <fullName evidence="4">Thioredoxin reductase</fullName>
    </submittedName>
</protein>
<dbReference type="PRINTS" id="PR00469">
    <property type="entry name" value="PNDRDTASEII"/>
</dbReference>
<dbReference type="Gene3D" id="3.50.50.60">
    <property type="entry name" value="FAD/NAD(P)-binding domain"/>
    <property type="match status" value="2"/>
</dbReference>
<dbReference type="Proteomes" id="UP000295645">
    <property type="component" value="Unassembled WGS sequence"/>
</dbReference>
<gene>
    <name evidence="4" type="ORF">EC912_10559</name>
</gene>
<keyword evidence="1" id="KW-0285">Flavoprotein</keyword>
<sequence>MPHDVVIVGGSYSGLAAGLQLGRARRDVVVIDGGERRNRYAATSHGFLGQDGQPPAVIAARGRAELLAYPTVTWHDDRVTNARSVGPDFEVTLASGSTIRARRIILATGVVDHLPDVPGLRELWGRRVFHCPYCHGYELGEGPIGVLASSALSMHHAMMLPDWGPTTFYTNGAFEPDEEERAALSRRGTAIDETAVLSLEEHPEGVDLNLADGRRVRVAGLFAIPRTEVAGRLAQQLGCEFESGPLGDFIKADPTRETSVPGIFACGDAARAMGSVAMAVGDGAMAGVGAHQTLIFRNDVRSAA</sequence>
<evidence type="ECO:0000313" key="5">
    <source>
        <dbReference type="Proteomes" id="UP000295645"/>
    </source>
</evidence>
<name>A0A4V2W3T3_9GAMM</name>
<dbReference type="PANTHER" id="PTHR48105">
    <property type="entry name" value="THIOREDOXIN REDUCTASE 1-RELATED-RELATED"/>
    <property type="match status" value="1"/>
</dbReference>